<evidence type="ECO:0000313" key="3">
    <source>
        <dbReference type="EMBL" id="SDI59739.1"/>
    </source>
</evidence>
<organism evidence="3 4">
    <name type="scientific">Paraburkholderia phenazinium</name>
    <dbReference type="NCBI Taxonomy" id="60549"/>
    <lineage>
        <taxon>Bacteria</taxon>
        <taxon>Pseudomonadati</taxon>
        <taxon>Pseudomonadota</taxon>
        <taxon>Betaproteobacteria</taxon>
        <taxon>Burkholderiales</taxon>
        <taxon>Burkholderiaceae</taxon>
        <taxon>Paraburkholderia</taxon>
    </lineage>
</organism>
<accession>A0A1G8LVN2</accession>
<feature type="domain" description="DUF6471" evidence="1">
    <location>
        <begin position="8"/>
        <end position="70"/>
    </location>
</feature>
<dbReference type="EMBL" id="FNCJ01000017">
    <property type="protein sequence ID" value="SDI12430.1"/>
    <property type="molecule type" value="Genomic_DNA"/>
</dbReference>
<sequence length="172" mass="18606">MSEAGTPWPNLASRVVRVALARKDFSYAQLSEALSSVGVRESERSLASRVSRGRIKLCLLLQIFSVTGAKMPALWAGPLSMPGTWEQRAKAVVASELSRQPRLTLEELAHRMTRLGAELTEHTLASHLAQGTITLPEFLQCLVALGSSSLEHYVDYEDLAAAAQAAPARPLA</sequence>
<dbReference type="EMBL" id="FNCJ01000027">
    <property type="protein sequence ID" value="SDI59739.1"/>
    <property type="molecule type" value="Genomic_DNA"/>
</dbReference>
<dbReference type="RefSeq" id="WP_090690557.1">
    <property type="nucleotide sequence ID" value="NZ_FNCJ01000017.1"/>
</dbReference>
<dbReference type="InterPro" id="IPR045526">
    <property type="entry name" value="DUF6471"/>
</dbReference>
<dbReference type="Proteomes" id="UP000199706">
    <property type="component" value="Unassembled WGS sequence"/>
</dbReference>
<protein>
    <recommendedName>
        <fullName evidence="1">DUF6471 domain-containing protein</fullName>
    </recommendedName>
</protein>
<dbReference type="AlphaFoldDB" id="A0A1G8LVN2"/>
<reference evidence="3 4" key="1">
    <citation type="submission" date="2016-10" db="EMBL/GenBank/DDBJ databases">
        <authorList>
            <person name="de Groot N.N."/>
        </authorList>
    </citation>
    <scope>NUCLEOTIDE SEQUENCE [LARGE SCALE GENOMIC DNA]</scope>
    <source>
        <strain evidence="3 4">LMG 2247</strain>
    </source>
</reference>
<proteinExistence type="predicted"/>
<evidence type="ECO:0000313" key="2">
    <source>
        <dbReference type="EMBL" id="SDI12430.1"/>
    </source>
</evidence>
<feature type="domain" description="DUF6471" evidence="1">
    <location>
        <begin position="85"/>
        <end position="150"/>
    </location>
</feature>
<gene>
    <name evidence="2" type="ORF">SAMN05216466_117143</name>
    <name evidence="3" type="ORF">SAMN05216466_12752</name>
</gene>
<evidence type="ECO:0000259" key="1">
    <source>
        <dbReference type="Pfam" id="PF20075"/>
    </source>
</evidence>
<dbReference type="Pfam" id="PF20075">
    <property type="entry name" value="DUF6471"/>
    <property type="match status" value="2"/>
</dbReference>
<name>A0A1G8LVN2_9BURK</name>
<evidence type="ECO:0000313" key="4">
    <source>
        <dbReference type="Proteomes" id="UP000199706"/>
    </source>
</evidence>